<dbReference type="AlphaFoldDB" id="A0A0B2BJV6"/>
<sequence>MTHHPNPTRDERGTTTAEYGVGTVGAIGIAITLYYLATRGAAGEILSSLWGRAMDGLRSALPFLPEVPWPW</sequence>
<dbReference type="InterPro" id="IPR025338">
    <property type="entry name" value="DUF4244"/>
</dbReference>
<keyword evidence="1" id="KW-1133">Transmembrane helix</keyword>
<organism evidence="2 3">
    <name type="scientific">Mumia flava</name>
    <dbReference type="NCBI Taxonomy" id="1348852"/>
    <lineage>
        <taxon>Bacteria</taxon>
        <taxon>Bacillati</taxon>
        <taxon>Actinomycetota</taxon>
        <taxon>Actinomycetes</taxon>
        <taxon>Propionibacteriales</taxon>
        <taxon>Nocardioidaceae</taxon>
        <taxon>Mumia</taxon>
    </lineage>
</organism>
<protein>
    <submittedName>
        <fullName evidence="2">Uncharacterized protein DUF4244</fullName>
    </submittedName>
</protein>
<evidence type="ECO:0000313" key="3">
    <source>
        <dbReference type="Proteomes" id="UP000230842"/>
    </source>
</evidence>
<keyword evidence="3" id="KW-1185">Reference proteome</keyword>
<evidence type="ECO:0000256" key="1">
    <source>
        <dbReference type="SAM" id="Phobius"/>
    </source>
</evidence>
<dbReference type="Proteomes" id="UP000230842">
    <property type="component" value="Unassembled WGS sequence"/>
</dbReference>
<keyword evidence="1" id="KW-0472">Membrane</keyword>
<comment type="caution">
    <text evidence="2">The sequence shown here is derived from an EMBL/GenBank/DDBJ whole genome shotgun (WGS) entry which is preliminary data.</text>
</comment>
<reference evidence="2 3" key="1">
    <citation type="submission" date="2017-11" db="EMBL/GenBank/DDBJ databases">
        <title>Genomic Encyclopedia of Archaeal and Bacterial Type Strains, Phase II (KMG-II): From Individual Species to Whole Genera.</title>
        <authorList>
            <person name="Goeker M."/>
        </authorList>
    </citation>
    <scope>NUCLEOTIDE SEQUENCE [LARGE SCALE GENOMIC DNA]</scope>
    <source>
        <strain evidence="2 3">DSM 27763</strain>
    </source>
</reference>
<evidence type="ECO:0000313" key="2">
    <source>
        <dbReference type="EMBL" id="PJJ57366.1"/>
    </source>
</evidence>
<gene>
    <name evidence="2" type="ORF">CLV56_1594</name>
</gene>
<accession>A0A0B2BJV6</accession>
<feature type="transmembrane region" description="Helical" evidence="1">
    <location>
        <begin position="20"/>
        <end position="37"/>
    </location>
</feature>
<keyword evidence="1" id="KW-0812">Transmembrane</keyword>
<dbReference type="Pfam" id="PF14029">
    <property type="entry name" value="DUF4244"/>
    <property type="match status" value="1"/>
</dbReference>
<dbReference type="RefSeq" id="WP_039350524.1">
    <property type="nucleotide sequence ID" value="NZ_PGEZ01000001.1"/>
</dbReference>
<name>A0A0B2BJV6_9ACTN</name>
<dbReference type="EMBL" id="PGEZ01000001">
    <property type="protein sequence ID" value="PJJ57366.1"/>
    <property type="molecule type" value="Genomic_DNA"/>
</dbReference>
<proteinExistence type="predicted"/>